<dbReference type="Gene3D" id="2.60.40.1140">
    <property type="entry name" value="Collagen-binding surface protein Cna, B-type domain"/>
    <property type="match status" value="1"/>
</dbReference>
<dbReference type="GO" id="GO:0005576">
    <property type="term" value="C:extracellular region"/>
    <property type="evidence" value="ECO:0007669"/>
    <property type="project" value="UniProtKB-SubCell"/>
</dbReference>
<evidence type="ECO:0000313" key="8">
    <source>
        <dbReference type="Proteomes" id="UP000782843"/>
    </source>
</evidence>
<feature type="signal peptide" evidence="4">
    <location>
        <begin position="1"/>
        <end position="34"/>
    </location>
</feature>
<dbReference type="InterPro" id="IPR051417">
    <property type="entry name" value="SDr/BOS_complex"/>
</dbReference>
<dbReference type="Pfam" id="PF17210">
    <property type="entry name" value="SdrD_B"/>
    <property type="match status" value="1"/>
</dbReference>
<dbReference type="Proteomes" id="UP000782843">
    <property type="component" value="Unassembled WGS sequence"/>
</dbReference>
<gene>
    <name evidence="7" type="ORF">KC660_02045</name>
</gene>
<evidence type="ECO:0000256" key="3">
    <source>
        <dbReference type="ARBA" id="ARBA00022729"/>
    </source>
</evidence>
<dbReference type="SUPFAM" id="SSF117074">
    <property type="entry name" value="Hypothetical protein PA1324"/>
    <property type="match status" value="2"/>
</dbReference>
<keyword evidence="3 4" id="KW-0732">Signal</keyword>
<feature type="domain" description="SD-repeat containing protein B" evidence="5">
    <location>
        <begin position="943"/>
        <end position="1015"/>
    </location>
</feature>
<reference evidence="7" key="1">
    <citation type="submission" date="2020-04" db="EMBL/GenBank/DDBJ databases">
        <authorList>
            <person name="Zhang T."/>
        </authorList>
    </citation>
    <scope>NUCLEOTIDE SEQUENCE</scope>
    <source>
        <strain evidence="7">HKST-UBA10</strain>
    </source>
</reference>
<keyword evidence="2" id="KW-0964">Secreted</keyword>
<evidence type="ECO:0000256" key="1">
    <source>
        <dbReference type="ARBA" id="ARBA00004613"/>
    </source>
</evidence>
<evidence type="ECO:0000259" key="6">
    <source>
        <dbReference type="Pfam" id="PF24514"/>
    </source>
</evidence>
<dbReference type="SUPFAM" id="SSF49478">
    <property type="entry name" value="Cna protein B-type domain"/>
    <property type="match status" value="1"/>
</dbReference>
<dbReference type="Gene3D" id="2.60.40.10">
    <property type="entry name" value="Immunoglobulins"/>
    <property type="match status" value="4"/>
</dbReference>
<dbReference type="EMBL" id="JAGQLG010000073">
    <property type="protein sequence ID" value="MCA9382168.1"/>
    <property type="molecule type" value="Genomic_DNA"/>
</dbReference>
<feature type="chain" id="PRO_5037787850" description="SD-repeat containing protein B domain-containing protein" evidence="4">
    <location>
        <begin position="35"/>
        <end position="1074"/>
    </location>
</feature>
<sequence length="1074" mass="116442">MKSKTKLKIISLAAIFGMLLQMMSPLLAFSPAYATDDPPSGGDFSIDFAAAKPNTYDHTTGGGHYNDGSNTYVVESLNGGDFHENDIVSFFDYVEASGDYTGTASIKIKNKFGNQSTNNHLLGFDTLVQVIVNNPDSGLADTGVSAGIANVTSNIVGHDLEVEFDVTGIEDGDTIPVRIDVRLYNDEPNANSSTVQSSLDDASLNDCNNSCGINTGNQTIPLHEANEVVVGSSITIVKTIVPEDTDHDPFGFDGDLGTFSLNANGEQKVFDNLDEGTYDITENTMVGWTLTNLVCNDPDQGTSVDKESRLAVVDLDEGENIVCTFTNTKDAEETADLTVIKNLDTDGDGKVDETNVDSWTWDLDGGDQNYATGTTQSVALGSHEISEDMQNGWEVVNLTCHLPNSREMIDMGAIAKGEVEVGEQGLVCEFTNKAVIDQCTEGPTWADGVYSSAQGTAYPSGAIAADRTNPNNALGAPDGKFFSLGVNGEIVVSFNYPVLNVDGADLSFHEVTNGRSTYPEEKAQVSVSQNGTDWMSVGMVSSLDNGTGVGLLDFSGTGYAWVKYVKLVDATNYALHSSGADGYDLDSVDATYGLCDDYNEPVGDLTVCKYYDQNANKSWDQSEPGLEGWKVGYSNNQIENSAKRTTTGVNGCTTISDLPLGTYTVQEESRKGWIHTTPDMFDNVVLTENGARVEFGNQVYQPKMGSINGFKYEDKNGNGKYDDGEKKLEGWDITAKTEDTVITDYLYVYPDGTHYNSTLPLENGKTYTVHVYGNYTYWPGSLPGAGIADGSYSLRPEGSFNPGPGAQWINGDDLTGNEGFLELQVDDSNVDWGAFNPTHEYTYDVVGDGTPVSFRILDSYYGDNSGYLKVVITTDGWMQTATTGENGTYSFGNVPMGAYMVTETLKDGWMQYEHPDALNVGEGQEVDNVNFGNFKLGEINGVKFNDLNKNGQRDQGEVGLQYWTIYLKTREGDIAKTETDKNGEYSFEGLKKGAYLVCEVMQDGWVITTTGDESDLCEGPFNVDSSAMFNNVMFGNYQYGHIGIFKFEDVNGNGVHDDGEPGINNWPIYVNRGG</sequence>
<feature type="domain" description="SpaA-like prealbumin fold" evidence="6">
    <location>
        <begin position="234"/>
        <end position="329"/>
    </location>
</feature>
<protein>
    <recommendedName>
        <fullName evidence="9">SD-repeat containing protein B domain-containing protein</fullName>
    </recommendedName>
</protein>
<accession>A0A955RI30</accession>
<dbReference type="InterPro" id="IPR055371">
    <property type="entry name" value="SpaA_PFL_dom_4"/>
</dbReference>
<comment type="caution">
    <text evidence="7">The sequence shown here is derived from an EMBL/GenBank/DDBJ whole genome shotgun (WGS) entry which is preliminary data.</text>
</comment>
<reference evidence="7" key="2">
    <citation type="journal article" date="2021" name="Microbiome">
        <title>Successional dynamics and alternative stable states in a saline activated sludge microbial community over 9 years.</title>
        <authorList>
            <person name="Wang Y."/>
            <person name="Ye J."/>
            <person name="Ju F."/>
            <person name="Liu L."/>
            <person name="Boyd J.A."/>
            <person name="Deng Y."/>
            <person name="Parks D.H."/>
            <person name="Jiang X."/>
            <person name="Yin X."/>
            <person name="Woodcroft B.J."/>
            <person name="Tyson G.W."/>
            <person name="Hugenholtz P."/>
            <person name="Polz M.F."/>
            <person name="Zhang T."/>
        </authorList>
    </citation>
    <scope>NUCLEOTIDE SEQUENCE</scope>
    <source>
        <strain evidence="7">HKST-UBA10</strain>
    </source>
</reference>
<feature type="non-terminal residue" evidence="7">
    <location>
        <position position="1074"/>
    </location>
</feature>
<dbReference type="InterPro" id="IPR033764">
    <property type="entry name" value="Sdr_B"/>
</dbReference>
<evidence type="ECO:0000313" key="7">
    <source>
        <dbReference type="EMBL" id="MCA9382168.1"/>
    </source>
</evidence>
<evidence type="ECO:0000259" key="5">
    <source>
        <dbReference type="Pfam" id="PF17210"/>
    </source>
</evidence>
<dbReference type="PANTHER" id="PTHR23303:SF15">
    <property type="entry name" value="COLOSSIN-A"/>
    <property type="match status" value="1"/>
</dbReference>
<dbReference type="PANTHER" id="PTHR23303">
    <property type="entry name" value="CARBOXYPEPTIDASE REGULATORY REGION-CONTAINING"/>
    <property type="match status" value="1"/>
</dbReference>
<comment type="subcellular location">
    <subcellularLocation>
        <location evidence="1">Secreted</location>
    </subcellularLocation>
</comment>
<organism evidence="7 8">
    <name type="scientific">Candidatus Dojkabacteria bacterium</name>
    <dbReference type="NCBI Taxonomy" id="2099670"/>
    <lineage>
        <taxon>Bacteria</taxon>
        <taxon>Candidatus Dojkabacteria</taxon>
    </lineage>
</organism>
<dbReference type="InterPro" id="IPR013783">
    <property type="entry name" value="Ig-like_fold"/>
</dbReference>
<evidence type="ECO:0000256" key="4">
    <source>
        <dbReference type="SAM" id="SignalP"/>
    </source>
</evidence>
<proteinExistence type="predicted"/>
<name>A0A955RI30_9BACT</name>
<dbReference type="AlphaFoldDB" id="A0A955RI30"/>
<evidence type="ECO:0008006" key="9">
    <source>
        <dbReference type="Google" id="ProtNLM"/>
    </source>
</evidence>
<evidence type="ECO:0000256" key="2">
    <source>
        <dbReference type="ARBA" id="ARBA00022525"/>
    </source>
</evidence>
<dbReference type="Pfam" id="PF24514">
    <property type="entry name" value="SpaA_4"/>
    <property type="match status" value="1"/>
</dbReference>